<evidence type="ECO:0000256" key="2">
    <source>
        <dbReference type="ARBA" id="ARBA00022491"/>
    </source>
</evidence>
<dbReference type="EMBL" id="QEAQ01000040">
    <property type="protein sequence ID" value="TPX58198.1"/>
    <property type="molecule type" value="Genomic_DNA"/>
</dbReference>
<name>A0A507E500_9FUNG</name>
<dbReference type="InterPro" id="IPR013907">
    <property type="entry name" value="Sds3"/>
</dbReference>
<sequence>MADNSIAPAESSAAPPLLDPPSKSSEDSAISLPLPESDDKPTRLDTTLLRGSTVQSPTEPASTTTTTDATDIPDTGPTPTKRPEPPSRTPSPEPQSPSKIVADTDLATRSTKRSKHDRNDRARHGPKTAEMVADDDEHEIARKEALKSLTDIEHEFAKFREKMYQEKMAETEAEVAAVENGTHPLLVSQMVDIEQRKQDRLAAAGARLRQEEISFQRQFEAAVAQAHTDFICRRGEERRRLLNEMDSKRWRMHDERRRMEYVESASASGSLPDRATCMKRRKTLKAEIIEWKAVLASGGFPAATISGLTKNEINEDLELIGILQPRANGAGGRAKKQVTTKSSSEAISAASSSAAASSGAQRGGGLSHSSTARNLDPQQQQHLSPSLPPSSSHHLQPPPSQPSAVWIDGDVFHCDGCIYRRNDKAFLVDHGSKISVKIVTFNKSDLTVQRTNGSKTKIPFEQLEDGRMQLQPKGQG</sequence>
<evidence type="ECO:0000256" key="6">
    <source>
        <dbReference type="SAM" id="MobiDB-lite"/>
    </source>
</evidence>
<evidence type="ECO:0000256" key="5">
    <source>
        <dbReference type="ARBA" id="ARBA00023242"/>
    </source>
</evidence>
<gene>
    <name evidence="7" type="ORF">PhCBS80983_g03292</name>
</gene>
<keyword evidence="2" id="KW-0678">Repressor</keyword>
<keyword evidence="4" id="KW-0804">Transcription</keyword>
<evidence type="ECO:0000256" key="4">
    <source>
        <dbReference type="ARBA" id="ARBA00023163"/>
    </source>
</evidence>
<dbReference type="GO" id="GO:0010468">
    <property type="term" value="P:regulation of gene expression"/>
    <property type="evidence" value="ECO:0007669"/>
    <property type="project" value="UniProtKB-ARBA"/>
</dbReference>
<accession>A0A507E500</accession>
<dbReference type="SMART" id="SM01401">
    <property type="entry name" value="Sds3"/>
    <property type="match status" value="1"/>
</dbReference>
<feature type="region of interest" description="Disordered" evidence="6">
    <location>
        <begin position="328"/>
        <end position="402"/>
    </location>
</feature>
<reference evidence="7 8" key="1">
    <citation type="journal article" date="2019" name="Sci. Rep.">
        <title>Comparative genomics of chytrid fungi reveal insights into the obligate biotrophic and pathogenic lifestyle of Synchytrium endobioticum.</title>
        <authorList>
            <person name="van de Vossenberg B.T.L.H."/>
            <person name="Warris S."/>
            <person name="Nguyen H.D.T."/>
            <person name="van Gent-Pelzer M.P.E."/>
            <person name="Joly D.L."/>
            <person name="van de Geest H.C."/>
            <person name="Bonants P.J.M."/>
            <person name="Smith D.S."/>
            <person name="Levesque C.A."/>
            <person name="van der Lee T.A.J."/>
        </authorList>
    </citation>
    <scope>NUCLEOTIDE SEQUENCE [LARGE SCALE GENOMIC DNA]</scope>
    <source>
        <strain evidence="7 8">CBS 809.83</strain>
    </source>
</reference>
<evidence type="ECO:0000313" key="7">
    <source>
        <dbReference type="EMBL" id="TPX58198.1"/>
    </source>
</evidence>
<evidence type="ECO:0000256" key="3">
    <source>
        <dbReference type="ARBA" id="ARBA00023015"/>
    </source>
</evidence>
<evidence type="ECO:0000256" key="1">
    <source>
        <dbReference type="ARBA" id="ARBA00004123"/>
    </source>
</evidence>
<dbReference type="STRING" id="109895.A0A507E500"/>
<dbReference type="Proteomes" id="UP000318582">
    <property type="component" value="Unassembled WGS sequence"/>
</dbReference>
<feature type="compositionally biased region" description="Low complexity" evidence="6">
    <location>
        <begin position="7"/>
        <end position="23"/>
    </location>
</feature>
<comment type="subcellular location">
    <subcellularLocation>
        <location evidence="1">Nucleus</location>
    </subcellularLocation>
</comment>
<evidence type="ECO:0000313" key="8">
    <source>
        <dbReference type="Proteomes" id="UP000318582"/>
    </source>
</evidence>
<keyword evidence="5" id="KW-0539">Nucleus</keyword>
<feature type="compositionally biased region" description="Low complexity" evidence="6">
    <location>
        <begin position="57"/>
        <end position="79"/>
    </location>
</feature>
<comment type="caution">
    <text evidence="7">The sequence shown here is derived from an EMBL/GenBank/DDBJ whole genome shotgun (WGS) entry which is preliminary data.</text>
</comment>
<keyword evidence="3" id="KW-0805">Transcription regulation</keyword>
<feature type="compositionally biased region" description="Pro residues" evidence="6">
    <location>
        <begin position="86"/>
        <end position="95"/>
    </location>
</feature>
<keyword evidence="8" id="KW-1185">Reference proteome</keyword>
<dbReference type="AlphaFoldDB" id="A0A507E500"/>
<dbReference type="Pfam" id="PF08598">
    <property type="entry name" value="Sds3"/>
    <property type="match status" value="1"/>
</dbReference>
<protein>
    <submittedName>
        <fullName evidence="7">Uncharacterized protein</fullName>
    </submittedName>
</protein>
<proteinExistence type="predicted"/>
<feature type="compositionally biased region" description="Low complexity" evidence="6">
    <location>
        <begin position="342"/>
        <end position="360"/>
    </location>
</feature>
<dbReference type="Gene3D" id="1.20.5.1500">
    <property type="match status" value="1"/>
</dbReference>
<organism evidence="7 8">
    <name type="scientific">Powellomyces hirtus</name>
    <dbReference type="NCBI Taxonomy" id="109895"/>
    <lineage>
        <taxon>Eukaryota</taxon>
        <taxon>Fungi</taxon>
        <taxon>Fungi incertae sedis</taxon>
        <taxon>Chytridiomycota</taxon>
        <taxon>Chytridiomycota incertae sedis</taxon>
        <taxon>Chytridiomycetes</taxon>
        <taxon>Spizellomycetales</taxon>
        <taxon>Powellomycetaceae</taxon>
        <taxon>Powellomyces</taxon>
    </lineage>
</organism>
<dbReference type="PANTHER" id="PTHR21964">
    <property type="entry name" value="BREAST CANCER METASTASIS-SUPPRESSOR 1"/>
    <property type="match status" value="1"/>
</dbReference>
<feature type="compositionally biased region" description="Low complexity" evidence="6">
    <location>
        <begin position="377"/>
        <end position="395"/>
    </location>
</feature>
<feature type="region of interest" description="Disordered" evidence="6">
    <location>
        <begin position="1"/>
        <end position="137"/>
    </location>
</feature>
<dbReference type="GO" id="GO:0005654">
    <property type="term" value="C:nucleoplasm"/>
    <property type="evidence" value="ECO:0007669"/>
    <property type="project" value="UniProtKB-ARBA"/>
</dbReference>